<evidence type="ECO:0000256" key="1">
    <source>
        <dbReference type="SAM" id="MobiDB-lite"/>
    </source>
</evidence>
<sequence>MQETEVIPVKRKRGRPRKIVKESQESQPSPNNVPIPATEAGLLVRPRTRRTLDTTDISRKLEDNEEKIRSQKRSHSQGSSSSEKSQSRNRNASEDSQPATRVTRRSATALNVSISDDDDKHEARNTEENEPGAKRSRRSASKEVVGNLIFTSFENLHEMTSFMDDTDSEKETNRSSSAKPTNENDHTGKTDKHKDDGKPADAPQPIIIPFRVNPQFRTLVRLKSGIQSSQVVKLKRESRNEPLSSMHGKSNQDLPSNSAKETPVIKKASKPPPQADETEDQSSKLTPTPKSNYEVRKTSAVLGALHPPVRSTSKGSAVNKSTQAEMNEMQSSSEKQPENLTLRQSLSRNQERCL</sequence>
<name>A0A8S1C2T5_9INSE</name>
<feature type="compositionally biased region" description="Polar residues" evidence="1">
    <location>
        <begin position="310"/>
        <end position="348"/>
    </location>
</feature>
<feature type="compositionally biased region" description="Basic and acidic residues" evidence="1">
    <location>
        <begin position="182"/>
        <end position="199"/>
    </location>
</feature>
<organism evidence="2 3">
    <name type="scientific">Cloeon dipterum</name>
    <dbReference type="NCBI Taxonomy" id="197152"/>
    <lineage>
        <taxon>Eukaryota</taxon>
        <taxon>Metazoa</taxon>
        <taxon>Ecdysozoa</taxon>
        <taxon>Arthropoda</taxon>
        <taxon>Hexapoda</taxon>
        <taxon>Insecta</taxon>
        <taxon>Pterygota</taxon>
        <taxon>Palaeoptera</taxon>
        <taxon>Ephemeroptera</taxon>
        <taxon>Pisciforma</taxon>
        <taxon>Baetidae</taxon>
        <taxon>Cloeon</taxon>
    </lineage>
</organism>
<protein>
    <submittedName>
        <fullName evidence="2">Uncharacterized protein</fullName>
    </submittedName>
</protein>
<feature type="compositionally biased region" description="Polar residues" evidence="1">
    <location>
        <begin position="94"/>
        <end position="114"/>
    </location>
</feature>
<keyword evidence="3" id="KW-1185">Reference proteome</keyword>
<feature type="compositionally biased region" description="Basic residues" evidence="1">
    <location>
        <begin position="9"/>
        <end position="18"/>
    </location>
</feature>
<dbReference type="Proteomes" id="UP000494165">
    <property type="component" value="Unassembled WGS sequence"/>
</dbReference>
<evidence type="ECO:0000313" key="3">
    <source>
        <dbReference type="Proteomes" id="UP000494165"/>
    </source>
</evidence>
<proteinExistence type="predicted"/>
<accession>A0A8S1C2T5</accession>
<feature type="compositionally biased region" description="Basic and acidic residues" evidence="1">
    <location>
        <begin position="50"/>
        <end position="69"/>
    </location>
</feature>
<feature type="compositionally biased region" description="Basic and acidic residues" evidence="1">
    <location>
        <begin position="118"/>
        <end position="133"/>
    </location>
</feature>
<gene>
    <name evidence="2" type="ORF">CLODIP_2_CD08817</name>
</gene>
<reference evidence="2 3" key="1">
    <citation type="submission" date="2020-04" db="EMBL/GenBank/DDBJ databases">
        <authorList>
            <person name="Alioto T."/>
            <person name="Alioto T."/>
            <person name="Gomez Garrido J."/>
        </authorList>
    </citation>
    <scope>NUCLEOTIDE SEQUENCE [LARGE SCALE GENOMIC DNA]</scope>
</reference>
<evidence type="ECO:0000313" key="2">
    <source>
        <dbReference type="EMBL" id="CAB3360325.1"/>
    </source>
</evidence>
<feature type="compositionally biased region" description="Polar residues" evidence="1">
    <location>
        <begin position="241"/>
        <end position="260"/>
    </location>
</feature>
<dbReference type="AlphaFoldDB" id="A0A8S1C2T5"/>
<feature type="region of interest" description="Disordered" evidence="1">
    <location>
        <begin position="1"/>
        <end position="354"/>
    </location>
</feature>
<dbReference type="EMBL" id="CADEPI010000003">
    <property type="protein sequence ID" value="CAB3360325.1"/>
    <property type="molecule type" value="Genomic_DNA"/>
</dbReference>
<comment type="caution">
    <text evidence="2">The sequence shown here is derived from an EMBL/GenBank/DDBJ whole genome shotgun (WGS) entry which is preliminary data.</text>
</comment>